<dbReference type="EMBL" id="CP144752">
    <property type="protein sequence ID" value="WVZ89099.1"/>
    <property type="molecule type" value="Genomic_DNA"/>
</dbReference>
<evidence type="ECO:0000259" key="2">
    <source>
        <dbReference type="Pfam" id="PF16884"/>
    </source>
</evidence>
<name>A0AAQ3UBA0_PASNO</name>
<dbReference type="InterPro" id="IPR045010">
    <property type="entry name" value="MDR_fam"/>
</dbReference>
<reference evidence="3 4" key="1">
    <citation type="submission" date="2024-02" db="EMBL/GenBank/DDBJ databases">
        <title>High-quality chromosome-scale genome assembly of Pensacola bahiagrass (Paspalum notatum Flugge var. saurae).</title>
        <authorList>
            <person name="Vega J.M."/>
            <person name="Podio M."/>
            <person name="Orjuela J."/>
            <person name="Siena L.A."/>
            <person name="Pessino S.C."/>
            <person name="Combes M.C."/>
            <person name="Mariac C."/>
            <person name="Albertini E."/>
            <person name="Pupilli F."/>
            <person name="Ortiz J.P.A."/>
            <person name="Leblanc O."/>
        </authorList>
    </citation>
    <scope>NUCLEOTIDE SEQUENCE [LARGE SCALE GENOMIC DNA]</scope>
    <source>
        <strain evidence="3">R1</strain>
        <tissue evidence="3">Leaf</tissue>
    </source>
</reference>
<dbReference type="SUPFAM" id="SSF51735">
    <property type="entry name" value="NAD(P)-binding Rossmann-fold domains"/>
    <property type="match status" value="1"/>
</dbReference>
<keyword evidence="1" id="KW-0560">Oxidoreductase</keyword>
<sequence length="237" mass="24960">MAGAFVAQIQTAGANHTVSTWEQRAIVSPAMASVTTHMAMARAAGEEVANKQVILKRYVTTGFPTEDHMEVVAGTARLAVPLGSTAVVLRNLYLSCDPYASARMTKQEQPSFIESFVLGEALENFGVSKVIVSGTRISRLAILCGESPDGRSTLSSLIRSPFSRLTTPNCLSPTMQVFLVSMPGLTAWAGIFDLAKPKKGDYVFVSAALGAVGQVAGQLAKLKGCYVVGSAGSDNKV</sequence>
<dbReference type="AlphaFoldDB" id="A0AAQ3UBA0"/>
<accession>A0AAQ3UBA0</accession>
<dbReference type="GO" id="GO:0032440">
    <property type="term" value="F:2-alkenal reductase [NAD(P)H] activity"/>
    <property type="evidence" value="ECO:0007669"/>
    <property type="project" value="TreeGrafter"/>
</dbReference>
<dbReference type="InterPro" id="IPR011032">
    <property type="entry name" value="GroES-like_sf"/>
</dbReference>
<proteinExistence type="predicted"/>
<protein>
    <recommendedName>
        <fullName evidence="2">Oxidoreductase N-terminal domain-containing protein</fullName>
    </recommendedName>
</protein>
<organism evidence="3 4">
    <name type="scientific">Paspalum notatum var. saurae</name>
    <dbReference type="NCBI Taxonomy" id="547442"/>
    <lineage>
        <taxon>Eukaryota</taxon>
        <taxon>Viridiplantae</taxon>
        <taxon>Streptophyta</taxon>
        <taxon>Embryophyta</taxon>
        <taxon>Tracheophyta</taxon>
        <taxon>Spermatophyta</taxon>
        <taxon>Magnoliopsida</taxon>
        <taxon>Liliopsida</taxon>
        <taxon>Poales</taxon>
        <taxon>Poaceae</taxon>
        <taxon>PACMAD clade</taxon>
        <taxon>Panicoideae</taxon>
        <taxon>Andropogonodae</taxon>
        <taxon>Paspaleae</taxon>
        <taxon>Paspalinae</taxon>
        <taxon>Paspalum</taxon>
    </lineage>
</organism>
<evidence type="ECO:0000313" key="4">
    <source>
        <dbReference type="Proteomes" id="UP001341281"/>
    </source>
</evidence>
<dbReference type="SUPFAM" id="SSF50129">
    <property type="entry name" value="GroES-like"/>
    <property type="match status" value="1"/>
</dbReference>
<dbReference type="PANTHER" id="PTHR43205:SF75">
    <property type="entry name" value="OS12G0226400 PROTEIN"/>
    <property type="match status" value="1"/>
</dbReference>
<dbReference type="Proteomes" id="UP001341281">
    <property type="component" value="Chromosome 08"/>
</dbReference>
<dbReference type="PANTHER" id="PTHR43205">
    <property type="entry name" value="PROSTAGLANDIN REDUCTASE"/>
    <property type="match status" value="1"/>
</dbReference>
<feature type="domain" description="Oxidoreductase N-terminal" evidence="2">
    <location>
        <begin position="51"/>
        <end position="134"/>
    </location>
</feature>
<dbReference type="InterPro" id="IPR036291">
    <property type="entry name" value="NAD(P)-bd_dom_sf"/>
</dbReference>
<evidence type="ECO:0000313" key="3">
    <source>
        <dbReference type="EMBL" id="WVZ89099.1"/>
    </source>
</evidence>
<gene>
    <name evidence="3" type="ORF">U9M48_035552</name>
</gene>
<dbReference type="Gene3D" id="3.40.50.720">
    <property type="entry name" value="NAD(P)-binding Rossmann-like Domain"/>
    <property type="match status" value="1"/>
</dbReference>
<dbReference type="Gene3D" id="3.90.180.10">
    <property type="entry name" value="Medium-chain alcohol dehydrogenases, catalytic domain"/>
    <property type="match status" value="1"/>
</dbReference>
<evidence type="ECO:0000256" key="1">
    <source>
        <dbReference type="ARBA" id="ARBA00023002"/>
    </source>
</evidence>
<dbReference type="InterPro" id="IPR041694">
    <property type="entry name" value="ADH_N_2"/>
</dbReference>
<keyword evidence="4" id="KW-1185">Reference proteome</keyword>
<dbReference type="Pfam" id="PF16884">
    <property type="entry name" value="ADH_N_2"/>
    <property type="match status" value="1"/>
</dbReference>